<evidence type="ECO:0000256" key="16">
    <source>
        <dbReference type="RuleBase" id="RU003515"/>
    </source>
</evidence>
<evidence type="ECO:0000256" key="10">
    <source>
        <dbReference type="ARBA" id="ARBA00022723"/>
    </source>
</evidence>
<keyword evidence="10 14" id="KW-0479">Metal-binding</keyword>
<comment type="caution">
    <text evidence="18">The sequence shown here is derived from an EMBL/GenBank/DDBJ whole genome shotgun (WGS) entry which is preliminary data.</text>
</comment>
<evidence type="ECO:0000313" key="18">
    <source>
        <dbReference type="EMBL" id="KGF96091.1"/>
    </source>
</evidence>
<dbReference type="PROSITE" id="PS51975">
    <property type="entry name" value="RNASE_H_2"/>
    <property type="match status" value="1"/>
</dbReference>
<dbReference type="GO" id="GO:0030145">
    <property type="term" value="F:manganese ion binding"/>
    <property type="evidence" value="ECO:0007669"/>
    <property type="project" value="UniProtKB-UniRule"/>
</dbReference>
<comment type="catalytic activity">
    <reaction evidence="1 14 15 16">
        <text>Endonucleolytic cleavage to 5'-phosphomonoester.</text>
        <dbReference type="EC" id="3.1.26.4"/>
    </reaction>
</comment>
<dbReference type="eggNOG" id="COG0164">
    <property type="taxonomic scope" value="Bacteria"/>
</dbReference>
<dbReference type="CDD" id="cd07182">
    <property type="entry name" value="RNase_HII_bacteria_HII_like"/>
    <property type="match status" value="1"/>
</dbReference>
<dbReference type="GO" id="GO:0003723">
    <property type="term" value="F:RNA binding"/>
    <property type="evidence" value="ECO:0007669"/>
    <property type="project" value="UniProtKB-UniRule"/>
</dbReference>
<dbReference type="GO" id="GO:0006298">
    <property type="term" value="P:mismatch repair"/>
    <property type="evidence" value="ECO:0007669"/>
    <property type="project" value="TreeGrafter"/>
</dbReference>
<dbReference type="STRING" id="93057.EU95_0886"/>
<feature type="domain" description="RNase H type-2" evidence="17">
    <location>
        <begin position="16"/>
        <end position="205"/>
    </location>
</feature>
<evidence type="ECO:0000256" key="8">
    <source>
        <dbReference type="ARBA" id="ARBA00022490"/>
    </source>
</evidence>
<dbReference type="OrthoDB" id="9803420at2"/>
<evidence type="ECO:0000256" key="7">
    <source>
        <dbReference type="ARBA" id="ARBA00019179"/>
    </source>
</evidence>
<dbReference type="InterPro" id="IPR024567">
    <property type="entry name" value="RNase_HII/HIII_dom"/>
</dbReference>
<dbReference type="Pfam" id="PF01351">
    <property type="entry name" value="RNase_HII"/>
    <property type="match status" value="1"/>
</dbReference>
<dbReference type="GO" id="GO:0004523">
    <property type="term" value="F:RNA-DNA hybrid ribonuclease activity"/>
    <property type="evidence" value="ECO:0007669"/>
    <property type="project" value="UniProtKB-UniRule"/>
</dbReference>
<dbReference type="EC" id="3.1.26.4" evidence="6 14"/>
<evidence type="ECO:0000256" key="5">
    <source>
        <dbReference type="ARBA" id="ARBA00007383"/>
    </source>
</evidence>
<organism evidence="18 19">
    <name type="scientific">Prochlorococcus marinus str. MIT 9201</name>
    <dbReference type="NCBI Taxonomy" id="93057"/>
    <lineage>
        <taxon>Bacteria</taxon>
        <taxon>Bacillati</taxon>
        <taxon>Cyanobacteriota</taxon>
        <taxon>Cyanophyceae</taxon>
        <taxon>Synechococcales</taxon>
        <taxon>Prochlorococcaceae</taxon>
        <taxon>Prochlorococcus</taxon>
    </lineage>
</organism>
<comment type="function">
    <text evidence="3 14 16">Endonuclease that specifically degrades the RNA of RNA-DNA hybrids.</text>
</comment>
<dbReference type="InterPro" id="IPR001352">
    <property type="entry name" value="RNase_HII/HIII"/>
</dbReference>
<keyword evidence="12 14" id="KW-0378">Hydrolase</keyword>
<dbReference type="InterPro" id="IPR036397">
    <property type="entry name" value="RNaseH_sf"/>
</dbReference>
<evidence type="ECO:0000256" key="4">
    <source>
        <dbReference type="ARBA" id="ARBA00004496"/>
    </source>
</evidence>
<keyword evidence="11 14" id="KW-0255">Endonuclease</keyword>
<evidence type="ECO:0000256" key="13">
    <source>
        <dbReference type="ARBA" id="ARBA00023211"/>
    </source>
</evidence>
<evidence type="ECO:0000256" key="2">
    <source>
        <dbReference type="ARBA" id="ARBA00001946"/>
    </source>
</evidence>
<dbReference type="Gene3D" id="3.30.420.10">
    <property type="entry name" value="Ribonuclease H-like superfamily/Ribonuclease H"/>
    <property type="match status" value="1"/>
</dbReference>
<dbReference type="PANTHER" id="PTHR10954">
    <property type="entry name" value="RIBONUCLEASE H2 SUBUNIT A"/>
    <property type="match status" value="1"/>
</dbReference>
<comment type="cofactor">
    <cofactor evidence="2">
        <name>Mg(2+)</name>
        <dbReference type="ChEBI" id="CHEBI:18420"/>
    </cofactor>
</comment>
<evidence type="ECO:0000256" key="3">
    <source>
        <dbReference type="ARBA" id="ARBA00004065"/>
    </source>
</evidence>
<dbReference type="PANTHER" id="PTHR10954:SF18">
    <property type="entry name" value="RIBONUCLEASE HII"/>
    <property type="match status" value="1"/>
</dbReference>
<dbReference type="GO" id="GO:0005737">
    <property type="term" value="C:cytoplasm"/>
    <property type="evidence" value="ECO:0007669"/>
    <property type="project" value="UniProtKB-SubCell"/>
</dbReference>
<keyword evidence="9 14" id="KW-0540">Nuclease</keyword>
<comment type="cofactor">
    <cofactor evidence="14 15">
        <name>Mn(2+)</name>
        <dbReference type="ChEBI" id="CHEBI:29035"/>
    </cofactor>
    <cofactor evidence="14 15">
        <name>Mg(2+)</name>
        <dbReference type="ChEBI" id="CHEBI:18420"/>
    </cofactor>
    <text evidence="14 15">Manganese or magnesium. Binds 1 divalent metal ion per monomer in the absence of substrate. May bind a second metal ion after substrate binding.</text>
</comment>
<dbReference type="EMBL" id="JNAL01000010">
    <property type="protein sequence ID" value="KGF96091.1"/>
    <property type="molecule type" value="Genomic_DNA"/>
</dbReference>
<evidence type="ECO:0000256" key="1">
    <source>
        <dbReference type="ARBA" id="ARBA00000077"/>
    </source>
</evidence>
<evidence type="ECO:0000256" key="11">
    <source>
        <dbReference type="ARBA" id="ARBA00022759"/>
    </source>
</evidence>
<dbReference type="NCBIfam" id="NF010537">
    <property type="entry name" value="PRK13925.1"/>
    <property type="match status" value="1"/>
</dbReference>
<dbReference type="InterPro" id="IPR022898">
    <property type="entry name" value="RNase_HII"/>
</dbReference>
<sequence>MQEKKEGDLQQVLNKVSEVGLDEVGKGAVFGPVFSAVVVLTKKNKLNLKKFGVNDSKKLTPKQRKVLLPKILLLCSDYGIGQSSAREIDKFGIRIATELSMIRALKKLKEKPSELIIDGTLPLRPWKGIQKNIVSGDSKFIAIAAASIIAKVSRDNLMERLEKKYSGYFIFKNKGYGTKEHLSIIKDNGITKLHRKSFLKKSNLI</sequence>
<evidence type="ECO:0000256" key="12">
    <source>
        <dbReference type="ARBA" id="ARBA00022801"/>
    </source>
</evidence>
<dbReference type="Proteomes" id="UP000030355">
    <property type="component" value="Unassembled WGS sequence"/>
</dbReference>
<feature type="binding site" evidence="14 15">
    <location>
        <position position="118"/>
    </location>
    <ligand>
        <name>a divalent metal cation</name>
        <dbReference type="ChEBI" id="CHEBI:60240"/>
    </ligand>
</feature>
<evidence type="ECO:0000256" key="14">
    <source>
        <dbReference type="HAMAP-Rule" id="MF_00052"/>
    </source>
</evidence>
<keyword evidence="8 14" id="KW-0963">Cytoplasm</keyword>
<dbReference type="SUPFAM" id="SSF53098">
    <property type="entry name" value="Ribonuclease H-like"/>
    <property type="match status" value="1"/>
</dbReference>
<proteinExistence type="inferred from homology"/>
<evidence type="ECO:0000313" key="19">
    <source>
        <dbReference type="Proteomes" id="UP000030355"/>
    </source>
</evidence>
<evidence type="ECO:0000256" key="15">
    <source>
        <dbReference type="PROSITE-ProRule" id="PRU01319"/>
    </source>
</evidence>
<name>A0A0A2A5K8_PROMR</name>
<dbReference type="InterPro" id="IPR012337">
    <property type="entry name" value="RNaseH-like_sf"/>
</dbReference>
<accession>A0A0A2A5K8</accession>
<dbReference type="GO" id="GO:0032299">
    <property type="term" value="C:ribonuclease H2 complex"/>
    <property type="evidence" value="ECO:0007669"/>
    <property type="project" value="TreeGrafter"/>
</dbReference>
<evidence type="ECO:0000256" key="6">
    <source>
        <dbReference type="ARBA" id="ARBA00012180"/>
    </source>
</evidence>
<evidence type="ECO:0000256" key="9">
    <source>
        <dbReference type="ARBA" id="ARBA00022722"/>
    </source>
</evidence>
<feature type="binding site" evidence="14 15">
    <location>
        <position position="23"/>
    </location>
    <ligand>
        <name>a divalent metal cation</name>
        <dbReference type="ChEBI" id="CHEBI:60240"/>
    </ligand>
</feature>
<reference evidence="19" key="1">
    <citation type="journal article" date="2014" name="Sci. Data">
        <title>Genomes of diverse isolates of the marine cyanobacterium Prochlorococcus.</title>
        <authorList>
            <person name="Biller S."/>
            <person name="Berube P."/>
            <person name="Thompson J."/>
            <person name="Kelly L."/>
            <person name="Roggensack S."/>
            <person name="Awad L."/>
            <person name="Roache-Johnson K."/>
            <person name="Ding H."/>
            <person name="Giovannoni S.J."/>
            <person name="Moore L.R."/>
            <person name="Chisholm S.W."/>
        </authorList>
    </citation>
    <scope>NUCLEOTIDE SEQUENCE [LARGE SCALE GENOMIC DNA]</scope>
    <source>
        <strain evidence="19">MIT 9201</strain>
    </source>
</reference>
<comment type="subcellular location">
    <subcellularLocation>
        <location evidence="4 14">Cytoplasm</location>
    </subcellularLocation>
</comment>
<dbReference type="RefSeq" id="WP_032522036.1">
    <property type="nucleotide sequence ID" value="NZ_CP138977.1"/>
</dbReference>
<dbReference type="AlphaFoldDB" id="A0A0A2A5K8"/>
<gene>
    <name evidence="14" type="primary">rnhB</name>
    <name evidence="18" type="ORF">EU95_0886</name>
</gene>
<dbReference type="HAMAP" id="MF_00052_B">
    <property type="entry name" value="RNase_HII_B"/>
    <property type="match status" value="1"/>
</dbReference>
<dbReference type="GO" id="GO:0043137">
    <property type="term" value="P:DNA replication, removal of RNA primer"/>
    <property type="evidence" value="ECO:0007669"/>
    <property type="project" value="TreeGrafter"/>
</dbReference>
<keyword evidence="13 14" id="KW-0464">Manganese</keyword>
<evidence type="ECO:0000259" key="17">
    <source>
        <dbReference type="PROSITE" id="PS51975"/>
    </source>
</evidence>
<dbReference type="NCBIfam" id="NF000595">
    <property type="entry name" value="PRK00015.1-3"/>
    <property type="match status" value="1"/>
</dbReference>
<comment type="similarity">
    <text evidence="5 14 16">Belongs to the RNase HII family.</text>
</comment>
<feature type="binding site" evidence="14 15">
    <location>
        <position position="22"/>
    </location>
    <ligand>
        <name>a divalent metal cation</name>
        <dbReference type="ChEBI" id="CHEBI:60240"/>
    </ligand>
</feature>
<protein>
    <recommendedName>
        <fullName evidence="7 14">Ribonuclease HII</fullName>
        <shortName evidence="14">RNase HII</shortName>
        <ecNumber evidence="6 14">3.1.26.4</ecNumber>
    </recommendedName>
</protein>